<dbReference type="EMBL" id="JAULSW010000010">
    <property type="protein sequence ID" value="KAK3368280.1"/>
    <property type="molecule type" value="Genomic_DNA"/>
</dbReference>
<name>A0AAE0N2Y1_9PEZI</name>
<organism evidence="1 2">
    <name type="scientific">Podospora didyma</name>
    <dbReference type="NCBI Taxonomy" id="330526"/>
    <lineage>
        <taxon>Eukaryota</taxon>
        <taxon>Fungi</taxon>
        <taxon>Dikarya</taxon>
        <taxon>Ascomycota</taxon>
        <taxon>Pezizomycotina</taxon>
        <taxon>Sordariomycetes</taxon>
        <taxon>Sordariomycetidae</taxon>
        <taxon>Sordariales</taxon>
        <taxon>Podosporaceae</taxon>
        <taxon>Podospora</taxon>
    </lineage>
</organism>
<evidence type="ECO:0000313" key="2">
    <source>
        <dbReference type="Proteomes" id="UP001285441"/>
    </source>
</evidence>
<keyword evidence="2" id="KW-1185">Reference proteome</keyword>
<sequence length="136" mass="14821">MCDTTFGFGENDAYFVECPSRRCMCSETAATGSNALPPGMVESLNDGDVARGLQIAFAPGGGFMFVFYQPGSRGVRLQTSKLPTALATWLFEEDSTGESQRDFKNLQVSIHATKPDSYWAADGKMFMWKGIPVKLG</sequence>
<proteinExistence type="predicted"/>
<comment type="caution">
    <text evidence="1">The sequence shown here is derived from an EMBL/GenBank/DDBJ whole genome shotgun (WGS) entry which is preliminary data.</text>
</comment>
<reference evidence="1" key="2">
    <citation type="submission" date="2023-06" db="EMBL/GenBank/DDBJ databases">
        <authorList>
            <consortium name="Lawrence Berkeley National Laboratory"/>
            <person name="Haridas S."/>
            <person name="Hensen N."/>
            <person name="Bonometti L."/>
            <person name="Westerberg I."/>
            <person name="Brannstrom I.O."/>
            <person name="Guillou S."/>
            <person name="Cros-Aarteil S."/>
            <person name="Calhoun S."/>
            <person name="Kuo A."/>
            <person name="Mondo S."/>
            <person name="Pangilinan J."/>
            <person name="Riley R."/>
            <person name="LaButti K."/>
            <person name="Andreopoulos B."/>
            <person name="Lipzen A."/>
            <person name="Chen C."/>
            <person name="Yanf M."/>
            <person name="Daum C."/>
            <person name="Ng V."/>
            <person name="Clum A."/>
            <person name="Steindorff A."/>
            <person name="Ohm R."/>
            <person name="Martin F."/>
            <person name="Silar P."/>
            <person name="Natvig D."/>
            <person name="Lalanne C."/>
            <person name="Gautier V."/>
            <person name="Ament-velasquez S.L."/>
            <person name="Kruys A."/>
            <person name="Hutchinson M.I."/>
            <person name="Powell A.J."/>
            <person name="Barry K."/>
            <person name="Miller A.N."/>
            <person name="Grigoriev I.V."/>
            <person name="Debuchy R."/>
            <person name="Gladieux P."/>
            <person name="Thoren M.H."/>
            <person name="Johannesson H."/>
        </authorList>
    </citation>
    <scope>NUCLEOTIDE SEQUENCE</scope>
    <source>
        <strain evidence="1">CBS 232.78</strain>
    </source>
</reference>
<dbReference type="AlphaFoldDB" id="A0AAE0N2Y1"/>
<protein>
    <submittedName>
        <fullName evidence="1">Uncharacterized protein</fullName>
    </submittedName>
</protein>
<gene>
    <name evidence="1" type="ORF">B0H63DRAFT_528651</name>
</gene>
<reference evidence="1" key="1">
    <citation type="journal article" date="2023" name="Mol. Phylogenet. Evol.">
        <title>Genome-scale phylogeny and comparative genomics of the fungal order Sordariales.</title>
        <authorList>
            <person name="Hensen N."/>
            <person name="Bonometti L."/>
            <person name="Westerberg I."/>
            <person name="Brannstrom I.O."/>
            <person name="Guillou S."/>
            <person name="Cros-Aarteil S."/>
            <person name="Calhoun S."/>
            <person name="Haridas S."/>
            <person name="Kuo A."/>
            <person name="Mondo S."/>
            <person name="Pangilinan J."/>
            <person name="Riley R."/>
            <person name="LaButti K."/>
            <person name="Andreopoulos B."/>
            <person name="Lipzen A."/>
            <person name="Chen C."/>
            <person name="Yan M."/>
            <person name="Daum C."/>
            <person name="Ng V."/>
            <person name="Clum A."/>
            <person name="Steindorff A."/>
            <person name="Ohm R.A."/>
            <person name="Martin F."/>
            <person name="Silar P."/>
            <person name="Natvig D.O."/>
            <person name="Lalanne C."/>
            <person name="Gautier V."/>
            <person name="Ament-Velasquez S.L."/>
            <person name="Kruys A."/>
            <person name="Hutchinson M.I."/>
            <person name="Powell A.J."/>
            <person name="Barry K."/>
            <person name="Miller A.N."/>
            <person name="Grigoriev I.V."/>
            <person name="Debuchy R."/>
            <person name="Gladieux P."/>
            <person name="Hiltunen Thoren M."/>
            <person name="Johannesson H."/>
        </authorList>
    </citation>
    <scope>NUCLEOTIDE SEQUENCE</scope>
    <source>
        <strain evidence="1">CBS 232.78</strain>
    </source>
</reference>
<accession>A0AAE0N2Y1</accession>
<evidence type="ECO:0000313" key="1">
    <source>
        <dbReference type="EMBL" id="KAK3368280.1"/>
    </source>
</evidence>
<dbReference type="Proteomes" id="UP001285441">
    <property type="component" value="Unassembled WGS sequence"/>
</dbReference>